<dbReference type="EMBL" id="JH795858">
    <property type="protein sequence ID" value="EJU04145.1"/>
    <property type="molecule type" value="Genomic_DNA"/>
</dbReference>
<dbReference type="RefSeq" id="XP_040631039.1">
    <property type="nucleotide sequence ID" value="XM_040769843.1"/>
</dbReference>
<dbReference type="GO" id="GO:0008270">
    <property type="term" value="F:zinc ion binding"/>
    <property type="evidence" value="ECO:0007669"/>
    <property type="project" value="UniProtKB-KW"/>
</dbReference>
<feature type="region of interest" description="Disordered" evidence="6">
    <location>
        <begin position="1"/>
        <end position="51"/>
    </location>
</feature>
<dbReference type="InterPro" id="IPR013087">
    <property type="entry name" value="Znf_C2H2_type"/>
</dbReference>
<dbReference type="AlphaFoldDB" id="M5G7K2"/>
<dbReference type="FunFam" id="3.30.160.60:FF:000072">
    <property type="entry name" value="zinc finger protein 143 isoform X1"/>
    <property type="match status" value="1"/>
</dbReference>
<feature type="compositionally biased region" description="Polar residues" evidence="6">
    <location>
        <begin position="145"/>
        <end position="160"/>
    </location>
</feature>
<evidence type="ECO:0000313" key="8">
    <source>
        <dbReference type="EMBL" id="EJU04145.1"/>
    </source>
</evidence>
<evidence type="ECO:0000256" key="6">
    <source>
        <dbReference type="SAM" id="MobiDB-lite"/>
    </source>
</evidence>
<proteinExistence type="predicted"/>
<dbReference type="GO" id="GO:0031519">
    <property type="term" value="C:PcG protein complex"/>
    <property type="evidence" value="ECO:0007669"/>
    <property type="project" value="TreeGrafter"/>
</dbReference>
<dbReference type="GO" id="GO:0005667">
    <property type="term" value="C:transcription regulator complex"/>
    <property type="evidence" value="ECO:0007669"/>
    <property type="project" value="TreeGrafter"/>
</dbReference>
<keyword evidence="4" id="KW-0862">Zinc</keyword>
<keyword evidence="3 5" id="KW-0863">Zinc-finger</keyword>
<keyword evidence="1" id="KW-0479">Metal-binding</keyword>
<dbReference type="STRING" id="1858805.M5G7K2"/>
<dbReference type="HOGENOM" id="CLU_1077776_0_0_1"/>
<evidence type="ECO:0000256" key="4">
    <source>
        <dbReference type="ARBA" id="ARBA00022833"/>
    </source>
</evidence>
<evidence type="ECO:0000256" key="3">
    <source>
        <dbReference type="ARBA" id="ARBA00022771"/>
    </source>
</evidence>
<evidence type="ECO:0000313" key="9">
    <source>
        <dbReference type="Proteomes" id="UP000030653"/>
    </source>
</evidence>
<dbReference type="PANTHER" id="PTHR14003">
    <property type="entry name" value="TRANSCRIPTIONAL REPRESSOR PROTEIN YY"/>
    <property type="match status" value="1"/>
</dbReference>
<keyword evidence="9" id="KW-1185">Reference proteome</keyword>
<dbReference type="Gene3D" id="3.30.160.60">
    <property type="entry name" value="Classic Zinc Finger"/>
    <property type="match status" value="2"/>
</dbReference>
<evidence type="ECO:0000256" key="5">
    <source>
        <dbReference type="PROSITE-ProRule" id="PRU00042"/>
    </source>
</evidence>
<dbReference type="InterPro" id="IPR036236">
    <property type="entry name" value="Znf_C2H2_sf"/>
</dbReference>
<feature type="domain" description="C2H2-type" evidence="7">
    <location>
        <begin position="66"/>
        <end position="93"/>
    </location>
</feature>
<protein>
    <recommendedName>
        <fullName evidence="7">C2H2-type domain-containing protein</fullName>
    </recommendedName>
</protein>
<dbReference type="GeneID" id="63684905"/>
<evidence type="ECO:0000256" key="2">
    <source>
        <dbReference type="ARBA" id="ARBA00022737"/>
    </source>
</evidence>
<evidence type="ECO:0000259" key="7">
    <source>
        <dbReference type="PROSITE" id="PS50157"/>
    </source>
</evidence>
<dbReference type="OrthoDB" id="654211at2759"/>
<evidence type="ECO:0000256" key="1">
    <source>
        <dbReference type="ARBA" id="ARBA00022723"/>
    </source>
</evidence>
<dbReference type="GO" id="GO:0000785">
    <property type="term" value="C:chromatin"/>
    <property type="evidence" value="ECO:0007669"/>
    <property type="project" value="TreeGrafter"/>
</dbReference>
<dbReference type="Pfam" id="PF00096">
    <property type="entry name" value="zf-C2H2"/>
    <property type="match status" value="2"/>
</dbReference>
<dbReference type="GO" id="GO:0000978">
    <property type="term" value="F:RNA polymerase II cis-regulatory region sequence-specific DNA binding"/>
    <property type="evidence" value="ECO:0007669"/>
    <property type="project" value="TreeGrafter"/>
</dbReference>
<keyword evidence="2" id="KW-0677">Repeat</keyword>
<feature type="domain" description="C2H2-type" evidence="7">
    <location>
        <begin position="94"/>
        <end position="123"/>
    </location>
</feature>
<gene>
    <name evidence="8" type="ORF">DACRYDRAFT_114546</name>
</gene>
<feature type="region of interest" description="Disordered" evidence="6">
    <location>
        <begin position="145"/>
        <end position="223"/>
    </location>
</feature>
<reference evidence="8 9" key="1">
    <citation type="journal article" date="2012" name="Science">
        <title>The Paleozoic origin of enzymatic lignin decomposition reconstructed from 31 fungal genomes.</title>
        <authorList>
            <person name="Floudas D."/>
            <person name="Binder M."/>
            <person name="Riley R."/>
            <person name="Barry K."/>
            <person name="Blanchette R.A."/>
            <person name="Henrissat B."/>
            <person name="Martinez A.T."/>
            <person name="Otillar R."/>
            <person name="Spatafora J.W."/>
            <person name="Yadav J.S."/>
            <person name="Aerts A."/>
            <person name="Benoit I."/>
            <person name="Boyd A."/>
            <person name="Carlson A."/>
            <person name="Copeland A."/>
            <person name="Coutinho P.M."/>
            <person name="de Vries R.P."/>
            <person name="Ferreira P."/>
            <person name="Findley K."/>
            <person name="Foster B."/>
            <person name="Gaskell J."/>
            <person name="Glotzer D."/>
            <person name="Gorecki P."/>
            <person name="Heitman J."/>
            <person name="Hesse C."/>
            <person name="Hori C."/>
            <person name="Igarashi K."/>
            <person name="Jurgens J.A."/>
            <person name="Kallen N."/>
            <person name="Kersten P."/>
            <person name="Kohler A."/>
            <person name="Kuees U."/>
            <person name="Kumar T.K.A."/>
            <person name="Kuo A."/>
            <person name="LaButti K."/>
            <person name="Larrondo L.F."/>
            <person name="Lindquist E."/>
            <person name="Ling A."/>
            <person name="Lombard V."/>
            <person name="Lucas S."/>
            <person name="Lundell T."/>
            <person name="Martin R."/>
            <person name="McLaughlin D.J."/>
            <person name="Morgenstern I."/>
            <person name="Morin E."/>
            <person name="Murat C."/>
            <person name="Nagy L.G."/>
            <person name="Nolan M."/>
            <person name="Ohm R.A."/>
            <person name="Patyshakuliyeva A."/>
            <person name="Rokas A."/>
            <person name="Ruiz-Duenas F.J."/>
            <person name="Sabat G."/>
            <person name="Salamov A."/>
            <person name="Samejima M."/>
            <person name="Schmutz J."/>
            <person name="Slot J.C."/>
            <person name="St John F."/>
            <person name="Stenlid J."/>
            <person name="Sun H."/>
            <person name="Sun S."/>
            <person name="Syed K."/>
            <person name="Tsang A."/>
            <person name="Wiebenga A."/>
            <person name="Young D."/>
            <person name="Pisabarro A."/>
            <person name="Eastwood D.C."/>
            <person name="Martin F."/>
            <person name="Cullen D."/>
            <person name="Grigoriev I.V."/>
            <person name="Hibbett D.S."/>
        </authorList>
    </citation>
    <scope>NUCLEOTIDE SEQUENCE [LARGE SCALE GENOMIC DNA]</scope>
    <source>
        <strain evidence="8 9">DJM-731 SS1</strain>
    </source>
</reference>
<dbReference type="PANTHER" id="PTHR14003:SF19">
    <property type="entry name" value="YY2 TRANSCRIPTION FACTOR"/>
    <property type="match status" value="1"/>
</dbReference>
<sequence length="258" mass="28057">MPPPLSFERNGQRIFILNPPDDSTTPPPSATGTNFQDTDDGLLSSPTDTARDGEFFGSKDAARKIYQCDVCLKSFTTSGHLTRHARIHTGIKPHVCPYPGCDKDCSRMDNLIQHYRVHVPREDRGRGNSFIRTCMIDLMATKAGSPSQQGKVSVERSGNSLVARKTVDIDQSSNAARSPEEVTRRSSFASRSEDRVPFSPGSSRSPTLASPAESAMSGATAAVITSTNEEDAKLLVSLWQLPASPHKESFLRGNYASN</sequence>
<dbReference type="SMART" id="SM00355">
    <property type="entry name" value="ZnF_C2H2"/>
    <property type="match status" value="2"/>
</dbReference>
<organism evidence="8 9">
    <name type="scientific">Dacryopinax primogenitus (strain DJM 731)</name>
    <name type="common">Brown rot fungus</name>
    <dbReference type="NCBI Taxonomy" id="1858805"/>
    <lineage>
        <taxon>Eukaryota</taxon>
        <taxon>Fungi</taxon>
        <taxon>Dikarya</taxon>
        <taxon>Basidiomycota</taxon>
        <taxon>Agaricomycotina</taxon>
        <taxon>Dacrymycetes</taxon>
        <taxon>Dacrymycetales</taxon>
        <taxon>Dacrymycetaceae</taxon>
        <taxon>Dacryopinax</taxon>
    </lineage>
</organism>
<accession>M5G7K2</accession>
<dbReference type="PROSITE" id="PS00028">
    <property type="entry name" value="ZINC_FINGER_C2H2_1"/>
    <property type="match status" value="2"/>
</dbReference>
<dbReference type="GO" id="GO:0000981">
    <property type="term" value="F:DNA-binding transcription factor activity, RNA polymerase II-specific"/>
    <property type="evidence" value="ECO:0007669"/>
    <property type="project" value="UniProtKB-ARBA"/>
</dbReference>
<dbReference type="PROSITE" id="PS50157">
    <property type="entry name" value="ZINC_FINGER_C2H2_2"/>
    <property type="match status" value="2"/>
</dbReference>
<dbReference type="Proteomes" id="UP000030653">
    <property type="component" value="Unassembled WGS sequence"/>
</dbReference>
<name>M5G7K2_DACPD</name>
<dbReference type="SUPFAM" id="SSF57667">
    <property type="entry name" value="beta-beta-alpha zinc fingers"/>
    <property type="match status" value="1"/>
</dbReference>